<keyword evidence="4 6" id="KW-1133">Transmembrane helix</keyword>
<accession>A0A1I2A5D7</accession>
<evidence type="ECO:0000256" key="3">
    <source>
        <dbReference type="ARBA" id="ARBA00022692"/>
    </source>
</evidence>
<dbReference type="EMBL" id="FOND01000003">
    <property type="protein sequence ID" value="SFE39162.1"/>
    <property type="molecule type" value="Genomic_DNA"/>
</dbReference>
<evidence type="ECO:0000313" key="8">
    <source>
        <dbReference type="Proteomes" id="UP000198589"/>
    </source>
</evidence>
<dbReference type="AlphaFoldDB" id="A0A1I2A5D7"/>
<evidence type="ECO:0000256" key="1">
    <source>
        <dbReference type="ARBA" id="ARBA00004651"/>
    </source>
</evidence>
<evidence type="ECO:0000313" key="7">
    <source>
        <dbReference type="EMBL" id="SFE39162.1"/>
    </source>
</evidence>
<dbReference type="Proteomes" id="UP000198589">
    <property type="component" value="Unassembled WGS sequence"/>
</dbReference>
<dbReference type="InterPro" id="IPR001851">
    <property type="entry name" value="ABC_transp_permease"/>
</dbReference>
<feature type="transmembrane region" description="Helical" evidence="6">
    <location>
        <begin position="128"/>
        <end position="146"/>
    </location>
</feature>
<evidence type="ECO:0000256" key="2">
    <source>
        <dbReference type="ARBA" id="ARBA00022475"/>
    </source>
</evidence>
<feature type="transmembrane region" description="Helical" evidence="6">
    <location>
        <begin position="178"/>
        <end position="196"/>
    </location>
</feature>
<organism evidence="7 8">
    <name type="scientific">Blastococcus tunisiensis</name>
    <dbReference type="NCBI Taxonomy" id="1798228"/>
    <lineage>
        <taxon>Bacteria</taxon>
        <taxon>Bacillati</taxon>
        <taxon>Actinomycetota</taxon>
        <taxon>Actinomycetes</taxon>
        <taxon>Geodermatophilales</taxon>
        <taxon>Geodermatophilaceae</taxon>
        <taxon>Blastococcus</taxon>
    </lineage>
</organism>
<dbReference type="CDD" id="cd06581">
    <property type="entry name" value="TM_PBP1_LivM_like"/>
    <property type="match status" value="1"/>
</dbReference>
<reference evidence="8" key="1">
    <citation type="submission" date="2016-10" db="EMBL/GenBank/DDBJ databases">
        <authorList>
            <person name="Varghese N."/>
            <person name="Submissions S."/>
        </authorList>
    </citation>
    <scope>NUCLEOTIDE SEQUENCE [LARGE SCALE GENOMIC DNA]</scope>
    <source>
        <strain evidence="8">DSM 46838</strain>
    </source>
</reference>
<dbReference type="STRING" id="1798228.SAMN05216574_103235"/>
<evidence type="ECO:0000256" key="5">
    <source>
        <dbReference type="ARBA" id="ARBA00023136"/>
    </source>
</evidence>
<dbReference type="PANTHER" id="PTHR30482:SF5">
    <property type="entry name" value="ABC TRANSPORTER PERMEASE PROTEIN"/>
    <property type="match status" value="1"/>
</dbReference>
<dbReference type="GO" id="GO:0015658">
    <property type="term" value="F:branched-chain amino acid transmembrane transporter activity"/>
    <property type="evidence" value="ECO:0007669"/>
    <property type="project" value="InterPro"/>
</dbReference>
<feature type="transmembrane region" description="Helical" evidence="6">
    <location>
        <begin position="305"/>
        <end position="329"/>
    </location>
</feature>
<keyword evidence="5 6" id="KW-0472">Membrane</keyword>
<keyword evidence="2" id="KW-1003">Cell membrane</keyword>
<name>A0A1I2A5D7_9ACTN</name>
<dbReference type="Pfam" id="PF02653">
    <property type="entry name" value="BPD_transp_2"/>
    <property type="match status" value="1"/>
</dbReference>
<feature type="transmembrane region" description="Helical" evidence="6">
    <location>
        <begin position="49"/>
        <end position="67"/>
    </location>
</feature>
<sequence>MSMQPAGVFAQSYVRDMAIFRTWKQGAALGFFVLALLLVPTILGPRYVAIANIMLITSVVVLGLQITTGLAGQVNLGQAAFMGMGAYTAAALSSGQQWPFLVTVPLAGLVAALFGAIFGLAAVRIRGFYLALTTIAAQFIFVFAILNLPASWTGAAQGLRVETASVFGFVFNTDNRMYFLILAITAIMTVGAYGIARSRHGRAFVAVRDDDLAAGFTGVNVVRAKATAFFVGAFYAGVGGALWAYYIRFVAVDQFSLFNSVYYMGMVIVGGLGSMAGAFVGVFLIRAAQEILTSVGPSVADIFPALGSSVVFASVNIILGAAIALMLILEPRGVMHRFNILKRAFRLWPYPH</sequence>
<comment type="subcellular location">
    <subcellularLocation>
        <location evidence="1">Cell membrane</location>
        <topology evidence="1">Multi-pass membrane protein</topology>
    </subcellularLocation>
</comment>
<feature type="transmembrane region" description="Helical" evidence="6">
    <location>
        <begin position="226"/>
        <end position="249"/>
    </location>
</feature>
<feature type="transmembrane region" description="Helical" evidence="6">
    <location>
        <begin position="98"/>
        <end position="121"/>
    </location>
</feature>
<protein>
    <submittedName>
        <fullName evidence="7">Amino acid/amide ABC transporter membrane protein 2, HAAT family</fullName>
    </submittedName>
</protein>
<evidence type="ECO:0000256" key="6">
    <source>
        <dbReference type="SAM" id="Phobius"/>
    </source>
</evidence>
<gene>
    <name evidence="7" type="ORF">SAMN05216574_103235</name>
</gene>
<dbReference type="GO" id="GO:0005886">
    <property type="term" value="C:plasma membrane"/>
    <property type="evidence" value="ECO:0007669"/>
    <property type="project" value="UniProtKB-SubCell"/>
</dbReference>
<keyword evidence="8" id="KW-1185">Reference proteome</keyword>
<dbReference type="PANTHER" id="PTHR30482">
    <property type="entry name" value="HIGH-AFFINITY BRANCHED-CHAIN AMINO ACID TRANSPORT SYSTEM PERMEASE"/>
    <property type="match status" value="1"/>
</dbReference>
<feature type="transmembrane region" description="Helical" evidence="6">
    <location>
        <begin position="26"/>
        <end position="43"/>
    </location>
</feature>
<dbReference type="InterPro" id="IPR043428">
    <property type="entry name" value="LivM-like"/>
</dbReference>
<proteinExistence type="predicted"/>
<keyword evidence="3 6" id="KW-0812">Transmembrane</keyword>
<feature type="transmembrane region" description="Helical" evidence="6">
    <location>
        <begin position="261"/>
        <end position="285"/>
    </location>
</feature>
<evidence type="ECO:0000256" key="4">
    <source>
        <dbReference type="ARBA" id="ARBA00022989"/>
    </source>
</evidence>